<evidence type="ECO:0000313" key="3">
    <source>
        <dbReference type="Proteomes" id="UP001187415"/>
    </source>
</evidence>
<gene>
    <name evidence="2" type="ORF">Q5P01_018100</name>
</gene>
<organism evidence="2 3">
    <name type="scientific">Channa striata</name>
    <name type="common">Snakehead murrel</name>
    <name type="synonym">Ophicephalus striatus</name>
    <dbReference type="NCBI Taxonomy" id="64152"/>
    <lineage>
        <taxon>Eukaryota</taxon>
        <taxon>Metazoa</taxon>
        <taxon>Chordata</taxon>
        <taxon>Craniata</taxon>
        <taxon>Vertebrata</taxon>
        <taxon>Euteleostomi</taxon>
        <taxon>Actinopterygii</taxon>
        <taxon>Neopterygii</taxon>
        <taxon>Teleostei</taxon>
        <taxon>Neoteleostei</taxon>
        <taxon>Acanthomorphata</taxon>
        <taxon>Anabantaria</taxon>
        <taxon>Anabantiformes</taxon>
        <taxon>Channoidei</taxon>
        <taxon>Channidae</taxon>
        <taxon>Channa</taxon>
    </lineage>
</organism>
<name>A0AA88SFJ4_CHASR</name>
<accession>A0AA88SFJ4</accession>
<protein>
    <submittedName>
        <fullName evidence="2">Uncharacterized protein</fullName>
    </submittedName>
</protein>
<keyword evidence="3" id="KW-1185">Reference proteome</keyword>
<evidence type="ECO:0000256" key="1">
    <source>
        <dbReference type="SAM" id="MobiDB-lite"/>
    </source>
</evidence>
<dbReference type="AlphaFoldDB" id="A0AA88SFJ4"/>
<feature type="region of interest" description="Disordered" evidence="1">
    <location>
        <begin position="83"/>
        <end position="106"/>
    </location>
</feature>
<evidence type="ECO:0000313" key="2">
    <source>
        <dbReference type="EMBL" id="KAK2830169.1"/>
    </source>
</evidence>
<proteinExistence type="predicted"/>
<comment type="caution">
    <text evidence="2">The sequence shown here is derived from an EMBL/GenBank/DDBJ whole genome shotgun (WGS) entry which is preliminary data.</text>
</comment>
<reference evidence="2" key="1">
    <citation type="submission" date="2023-07" db="EMBL/GenBank/DDBJ databases">
        <title>Chromosome-level Genome Assembly of Striped Snakehead (Channa striata).</title>
        <authorList>
            <person name="Liu H."/>
        </authorList>
    </citation>
    <scope>NUCLEOTIDE SEQUENCE</scope>
    <source>
        <strain evidence="2">Gz</strain>
        <tissue evidence="2">Muscle</tissue>
    </source>
</reference>
<dbReference type="EMBL" id="JAUPFM010000014">
    <property type="protein sequence ID" value="KAK2830169.1"/>
    <property type="molecule type" value="Genomic_DNA"/>
</dbReference>
<sequence length="106" mass="11427">MNAKCSPLIKFSPAHFSRTTPGFPSSHFLDEVPEGGSPAAAMGKFSAIFPITSILFKEAKDETTRAVSTAAVKEVTLVLHPELRPLRPPGDKSSFKREKGAEDVQS</sequence>
<dbReference type="Proteomes" id="UP001187415">
    <property type="component" value="Unassembled WGS sequence"/>
</dbReference>